<name>A0A8J6ZRG4_DESMC</name>
<dbReference type="NCBIfam" id="NF037966">
    <property type="entry name" value="HetP_family"/>
    <property type="match status" value="1"/>
</dbReference>
<gene>
    <name evidence="1" type="ORF">IQ276_26365</name>
</gene>
<accession>A0A8J6ZRG4</accession>
<sequence length="102" mass="12179">MSQEFFESNEAFNKKINFNHEELEEIIKAVKDGKYSWACVLMLRFSGYNPLEYIPSRTYIRLMKKNCLFHKINLYQTDNQNVGFLQLESTWFQQNSDQHGSN</sequence>
<evidence type="ECO:0000313" key="1">
    <source>
        <dbReference type="EMBL" id="MBE9025812.1"/>
    </source>
</evidence>
<dbReference type="RefSeq" id="WP_193921144.1">
    <property type="nucleotide sequence ID" value="NZ_JADEXS020000001.1"/>
</dbReference>
<comment type="caution">
    <text evidence="1">The sequence shown here is derived from an EMBL/GenBank/DDBJ whole genome shotgun (WGS) entry which is preliminary data.</text>
</comment>
<reference evidence="1" key="1">
    <citation type="submission" date="2020-10" db="EMBL/GenBank/DDBJ databases">
        <authorList>
            <person name="Castelo-Branco R."/>
            <person name="Eusebio N."/>
            <person name="Adriana R."/>
            <person name="Vieira A."/>
            <person name="Brugerolle De Fraissinette N."/>
            <person name="Rezende De Castro R."/>
            <person name="Schneider M.P."/>
            <person name="Vasconcelos V."/>
            <person name="Leao P.N."/>
        </authorList>
    </citation>
    <scope>NUCLEOTIDE SEQUENCE</scope>
    <source>
        <strain evidence="1">LEGE 12446</strain>
    </source>
</reference>
<dbReference type="EMBL" id="JADEXS010000484">
    <property type="protein sequence ID" value="MBE9025812.1"/>
    <property type="molecule type" value="Genomic_DNA"/>
</dbReference>
<protein>
    <submittedName>
        <fullName evidence="1">HetP family heterocyst commitment protein</fullName>
    </submittedName>
</protein>
<keyword evidence="2" id="KW-1185">Reference proteome</keyword>
<dbReference type="Proteomes" id="UP000622533">
    <property type="component" value="Unassembled WGS sequence"/>
</dbReference>
<proteinExistence type="predicted"/>
<dbReference type="AlphaFoldDB" id="A0A8J6ZRG4"/>
<evidence type="ECO:0000313" key="2">
    <source>
        <dbReference type="Proteomes" id="UP000622533"/>
    </source>
</evidence>
<organism evidence="1 2">
    <name type="scientific">Desmonostoc muscorum LEGE 12446</name>
    <dbReference type="NCBI Taxonomy" id="1828758"/>
    <lineage>
        <taxon>Bacteria</taxon>
        <taxon>Bacillati</taxon>
        <taxon>Cyanobacteriota</taxon>
        <taxon>Cyanophyceae</taxon>
        <taxon>Nostocales</taxon>
        <taxon>Nostocaceae</taxon>
        <taxon>Desmonostoc</taxon>
    </lineage>
</organism>
<dbReference type="InterPro" id="IPR049598">
    <property type="entry name" value="HetP-like"/>
</dbReference>